<dbReference type="InterPro" id="IPR036186">
    <property type="entry name" value="Serpin_sf"/>
</dbReference>
<feature type="region of interest" description="Disordered" evidence="7">
    <location>
        <begin position="71"/>
        <end position="110"/>
    </location>
</feature>
<evidence type="ECO:0000313" key="11">
    <source>
        <dbReference type="Xenbase" id="XB-GENE-5804366"/>
    </source>
</evidence>
<accession>A0A8J0R442</accession>
<evidence type="ECO:0000256" key="7">
    <source>
        <dbReference type="SAM" id="MobiDB-lite"/>
    </source>
</evidence>
<dbReference type="SUPFAM" id="SSF56574">
    <property type="entry name" value="Serpins"/>
    <property type="match status" value="1"/>
</dbReference>
<name>A0A8J0R442_XENTR</name>
<dbReference type="InterPro" id="IPR023796">
    <property type="entry name" value="Serpin_dom"/>
</dbReference>
<dbReference type="AlphaFoldDB" id="A0A8J0R442"/>
<dbReference type="PANTHER" id="PTHR11461:SF165">
    <property type="entry name" value="ALPHA-1-ANTITRYPSIN"/>
    <property type="match status" value="1"/>
</dbReference>
<dbReference type="GeneID" id="100145012"/>
<evidence type="ECO:0000313" key="9">
    <source>
        <dbReference type="Proteomes" id="UP000008143"/>
    </source>
</evidence>
<dbReference type="InterPro" id="IPR000215">
    <property type="entry name" value="Serpin_fam"/>
</dbReference>
<feature type="domain" description="Serpin" evidence="8">
    <location>
        <begin position="127"/>
        <end position="483"/>
    </location>
</feature>
<dbReference type="SMART" id="SM00093">
    <property type="entry name" value="SERPIN"/>
    <property type="match status" value="1"/>
</dbReference>
<proteinExistence type="inferred from homology"/>
<dbReference type="AGR" id="Xenbase:XB-GENE-5804366"/>
<keyword evidence="4" id="KW-0722">Serine protease inhibitor</keyword>
<sequence length="485" mass="54724">MQGKQPRNILCKGSLDYQNQDSSKSLLAQRPFGISYNRYISGLKIGRTMRAFLIVSLALLCAGVLADHDGQTKHGKDHDHNGHDHGDHDHDHHHHGKGKHHDHKHHHHAGEDMACHKIAPSNSQFAFKLFRQVVADHPSENIFFSPVSISTALAMLSLGARADTLNQIIEGLNFNNTKITEEEIHNGFQHLLHMLNDPDRELQLNSGNALFIDNNVKLIQQFIDDVKKYYESEAFSTDFNNAEEAKKQINSYVEKQTHGKIVDLLSSVDKNAVLYLINYIFFRGKWEKPFEEKFTQDGIFHVDENTNVTVPMMRRNGMYNVAFDEKLGCTVVQIPYKGNATALFILPDEGKLRQVEEALEKSTIMSWKKQFRYQSIELTIPKFSIMATLDLIEELKKFGVTDVFSQNADLSGIVEGTPLKVSKAVHKAGLSVDETGTEAAAATAFEIMPMMIPPHILFNRAFVVIIYDPIPKSILFVAKVVNPKN</sequence>
<protein>
    <submittedName>
        <fullName evidence="10">Alpha-1-antitrypsin isoform X1</fullName>
    </submittedName>
</protein>
<dbReference type="FunFam" id="2.30.39.10:FF:000003">
    <property type="entry name" value="alpha-1-antitrypsin isoform X1"/>
    <property type="match status" value="1"/>
</dbReference>
<dbReference type="OrthoDB" id="671595at2759"/>
<evidence type="ECO:0000256" key="3">
    <source>
        <dbReference type="ARBA" id="ARBA00022729"/>
    </source>
</evidence>
<reference evidence="10" key="1">
    <citation type="submission" date="2025-08" db="UniProtKB">
        <authorList>
            <consortium name="RefSeq"/>
        </authorList>
    </citation>
    <scope>IDENTIFICATION</scope>
    <source>
        <strain evidence="10">Nigerian</strain>
        <tissue evidence="10">Liver and blood</tissue>
    </source>
</reference>
<dbReference type="Gene3D" id="2.10.310.10">
    <property type="entry name" value="Serpins superfamily"/>
    <property type="match status" value="1"/>
</dbReference>
<dbReference type="Gene3D" id="3.30.497.10">
    <property type="entry name" value="Antithrombin, subunit I, domain 2"/>
    <property type="match status" value="1"/>
</dbReference>
<evidence type="ECO:0000256" key="4">
    <source>
        <dbReference type="ARBA" id="ARBA00022900"/>
    </source>
</evidence>
<evidence type="ECO:0000256" key="5">
    <source>
        <dbReference type="ARBA" id="ARBA00023180"/>
    </source>
</evidence>
<evidence type="ECO:0000259" key="8">
    <source>
        <dbReference type="SMART" id="SM00093"/>
    </source>
</evidence>
<evidence type="ECO:0000313" key="10">
    <source>
        <dbReference type="RefSeq" id="XP_004917137.1"/>
    </source>
</evidence>
<dbReference type="GO" id="GO:0004867">
    <property type="term" value="F:serine-type endopeptidase inhibitor activity"/>
    <property type="evidence" value="ECO:0000318"/>
    <property type="project" value="GO_Central"/>
</dbReference>
<dbReference type="Gene3D" id="2.30.39.10">
    <property type="entry name" value="Alpha-1-antitrypsin, domain 1"/>
    <property type="match status" value="1"/>
</dbReference>
<dbReference type="FunFam" id="3.30.497.10:FF:000001">
    <property type="entry name" value="Serine protease inhibitor"/>
    <property type="match status" value="1"/>
</dbReference>
<dbReference type="Proteomes" id="UP000008143">
    <property type="component" value="Chromosome 8"/>
</dbReference>
<dbReference type="CTD" id="5265"/>
<dbReference type="RefSeq" id="XP_004917137.1">
    <property type="nucleotide sequence ID" value="XM_004917080.3"/>
</dbReference>
<evidence type="ECO:0000256" key="2">
    <source>
        <dbReference type="ARBA" id="ARBA00022690"/>
    </source>
</evidence>
<evidence type="ECO:0000256" key="6">
    <source>
        <dbReference type="RuleBase" id="RU000411"/>
    </source>
</evidence>
<keyword evidence="9" id="KW-1185">Reference proteome</keyword>
<keyword evidence="5" id="KW-0325">Glycoprotein</keyword>
<dbReference type="OMA" id="VPMMFRN"/>
<evidence type="ECO:0000256" key="1">
    <source>
        <dbReference type="ARBA" id="ARBA00009500"/>
    </source>
</evidence>
<gene>
    <name evidence="10 11" type="primary">serpina1</name>
</gene>
<feature type="compositionally biased region" description="Basic residues" evidence="7">
    <location>
        <begin position="91"/>
        <end position="108"/>
    </location>
</feature>
<organism evidence="9 10">
    <name type="scientific">Xenopus tropicalis</name>
    <name type="common">Western clawed frog</name>
    <name type="synonym">Silurana tropicalis</name>
    <dbReference type="NCBI Taxonomy" id="8364"/>
    <lineage>
        <taxon>Eukaryota</taxon>
        <taxon>Metazoa</taxon>
        <taxon>Chordata</taxon>
        <taxon>Craniata</taxon>
        <taxon>Vertebrata</taxon>
        <taxon>Euteleostomi</taxon>
        <taxon>Amphibia</taxon>
        <taxon>Batrachia</taxon>
        <taxon>Anura</taxon>
        <taxon>Pipoidea</taxon>
        <taxon>Pipidae</taxon>
        <taxon>Xenopodinae</taxon>
        <taxon>Xenopus</taxon>
        <taxon>Silurana</taxon>
    </lineage>
</organism>
<dbReference type="Pfam" id="PF00079">
    <property type="entry name" value="Serpin"/>
    <property type="match status" value="1"/>
</dbReference>
<feature type="compositionally biased region" description="Basic and acidic residues" evidence="7">
    <location>
        <begin position="71"/>
        <end position="90"/>
    </location>
</feature>
<dbReference type="InterPro" id="IPR042178">
    <property type="entry name" value="Serpin_sf_1"/>
</dbReference>
<dbReference type="GO" id="GO:0005615">
    <property type="term" value="C:extracellular space"/>
    <property type="evidence" value="ECO:0000318"/>
    <property type="project" value="GO_Central"/>
</dbReference>
<keyword evidence="2" id="KW-0646">Protease inhibitor</keyword>
<comment type="similarity">
    <text evidence="1 6">Belongs to the serpin family.</text>
</comment>
<dbReference type="FunFam" id="2.10.310.10:FF:000001">
    <property type="entry name" value="Serpin family A member 1"/>
    <property type="match status" value="1"/>
</dbReference>
<dbReference type="Xenbase" id="XB-GENE-5804366">
    <property type="gene designation" value="serpina1"/>
</dbReference>
<dbReference type="PANTHER" id="PTHR11461">
    <property type="entry name" value="SERINE PROTEASE INHIBITOR, SERPIN"/>
    <property type="match status" value="1"/>
</dbReference>
<keyword evidence="3" id="KW-0732">Signal</keyword>
<dbReference type="InterPro" id="IPR042185">
    <property type="entry name" value="Serpin_sf_2"/>
</dbReference>